<dbReference type="SUPFAM" id="SSF51717">
    <property type="entry name" value="Dihydropteroate synthetase-like"/>
    <property type="match status" value="1"/>
</dbReference>
<reference evidence="15 16" key="1">
    <citation type="submission" date="2018-12" db="EMBL/GenBank/DDBJ databases">
        <authorList>
            <consortium name="Pathogen Informatics"/>
        </authorList>
    </citation>
    <scope>NUCLEOTIDE SEQUENCE [LARGE SCALE GENOMIC DNA]</scope>
    <source>
        <strain evidence="15 16">NCTC12967</strain>
    </source>
</reference>
<comment type="similarity">
    <text evidence="4 12">Belongs to the DHPS family.</text>
</comment>
<evidence type="ECO:0000256" key="2">
    <source>
        <dbReference type="ARBA" id="ARBA00001946"/>
    </source>
</evidence>
<evidence type="ECO:0000256" key="4">
    <source>
        <dbReference type="ARBA" id="ARBA00009503"/>
    </source>
</evidence>
<dbReference type="Pfam" id="PF00809">
    <property type="entry name" value="Pterin_bind"/>
    <property type="match status" value="1"/>
</dbReference>
<evidence type="ECO:0000256" key="5">
    <source>
        <dbReference type="ARBA" id="ARBA00012458"/>
    </source>
</evidence>
<dbReference type="GeneID" id="64405908"/>
<organism evidence="15 16">
    <name type="scientific">Arachnia propionica</name>
    <dbReference type="NCBI Taxonomy" id="1750"/>
    <lineage>
        <taxon>Bacteria</taxon>
        <taxon>Bacillati</taxon>
        <taxon>Actinomycetota</taxon>
        <taxon>Actinomycetes</taxon>
        <taxon>Propionibacteriales</taxon>
        <taxon>Propionibacteriaceae</taxon>
        <taxon>Arachnia</taxon>
    </lineage>
</organism>
<evidence type="ECO:0000256" key="7">
    <source>
        <dbReference type="ARBA" id="ARBA00022679"/>
    </source>
</evidence>
<protein>
    <recommendedName>
        <fullName evidence="6 12">Dihydropteroate synthase</fullName>
        <shortName evidence="12">DHPS</shortName>
        <ecNumber evidence="5 12">2.5.1.15</ecNumber>
    </recommendedName>
    <alternativeName>
        <fullName evidence="11 12">Dihydropteroate pyrophosphorylase</fullName>
    </alternativeName>
</protein>
<evidence type="ECO:0000256" key="1">
    <source>
        <dbReference type="ARBA" id="ARBA00000012"/>
    </source>
</evidence>
<comment type="catalytic activity">
    <reaction evidence="1">
        <text>(7,8-dihydropterin-6-yl)methyl diphosphate + 4-aminobenzoate = 7,8-dihydropteroate + diphosphate</text>
        <dbReference type="Rhea" id="RHEA:19949"/>
        <dbReference type="ChEBI" id="CHEBI:17836"/>
        <dbReference type="ChEBI" id="CHEBI:17839"/>
        <dbReference type="ChEBI" id="CHEBI:33019"/>
        <dbReference type="ChEBI" id="CHEBI:72950"/>
        <dbReference type="EC" id="2.5.1.15"/>
    </reaction>
</comment>
<evidence type="ECO:0000259" key="13">
    <source>
        <dbReference type="PROSITE" id="PS50972"/>
    </source>
</evidence>
<evidence type="ECO:0000313" key="14">
    <source>
        <dbReference type="EMBL" id="QUC10788.1"/>
    </source>
</evidence>
<feature type="domain" description="Pterin-binding" evidence="13">
    <location>
        <begin position="2"/>
        <end position="255"/>
    </location>
</feature>
<keyword evidence="8 12" id="KW-0479">Metal-binding</keyword>
<dbReference type="PROSITE" id="PS00793">
    <property type="entry name" value="DHPS_2"/>
    <property type="match status" value="1"/>
</dbReference>
<accession>A0A3N4CYM7</accession>
<dbReference type="GO" id="GO:0046656">
    <property type="term" value="P:folic acid biosynthetic process"/>
    <property type="evidence" value="ECO:0007669"/>
    <property type="project" value="UniProtKB-KW"/>
</dbReference>
<sequence length="266" mass="27701">MTIVMGVLNVTPDSFSDGGRHDDAETAVAHGRLLASQGAGIVDVGGESTRPGAARVPEAEEMARVIPVIAALAAHGITCSVDTMRASVARAAVAAGARIVNDVSGGLADPGMLGAVADLGVDYVAMHWRGHSEVMQQHTDYTDVVADVAAELAARRDAALAAGIAAERIILDPGIGFAKTSEQNWQLLRGLDVLQAMGHRLLVGVSRKRFLGELLDGRPATDRDAATAAVTTWCSLHGIWAVRTHEVPAQRDAARVGWRLGARAAG</sequence>
<dbReference type="OMA" id="FATPRDC"/>
<dbReference type="GO" id="GO:0046872">
    <property type="term" value="F:metal ion binding"/>
    <property type="evidence" value="ECO:0007669"/>
    <property type="project" value="UniProtKB-KW"/>
</dbReference>
<keyword evidence="7 12" id="KW-0808">Transferase</keyword>
<dbReference type="PROSITE" id="PS00792">
    <property type="entry name" value="DHPS_1"/>
    <property type="match status" value="1"/>
</dbReference>
<evidence type="ECO:0000313" key="16">
    <source>
        <dbReference type="Proteomes" id="UP000273044"/>
    </source>
</evidence>
<dbReference type="EMBL" id="LR134406">
    <property type="protein sequence ID" value="VEH69148.1"/>
    <property type="molecule type" value="Genomic_DNA"/>
</dbReference>
<dbReference type="Proteomes" id="UP000273044">
    <property type="component" value="Chromosome"/>
</dbReference>
<dbReference type="InterPro" id="IPR006390">
    <property type="entry name" value="DHP_synth_dom"/>
</dbReference>
<dbReference type="GO" id="GO:0004156">
    <property type="term" value="F:dihydropteroate synthase activity"/>
    <property type="evidence" value="ECO:0007669"/>
    <property type="project" value="UniProtKB-EC"/>
</dbReference>
<dbReference type="GO" id="GO:0046654">
    <property type="term" value="P:tetrahydrofolate biosynthetic process"/>
    <property type="evidence" value="ECO:0007669"/>
    <property type="project" value="UniProtKB-UniPathway"/>
</dbReference>
<comment type="function">
    <text evidence="12">Catalyzes the condensation of para-aminobenzoate (pABA) with 6-hydroxymethyl-7,8-dihydropterin diphosphate (DHPt-PP) to form 7,8-dihydropteroate (H2Pte), the immediate precursor of folate derivatives.</text>
</comment>
<dbReference type="AlphaFoldDB" id="A0A3N4CYM7"/>
<dbReference type="NCBIfam" id="TIGR01496">
    <property type="entry name" value="DHPS"/>
    <property type="match status" value="1"/>
</dbReference>
<dbReference type="InterPro" id="IPR045031">
    <property type="entry name" value="DHP_synth-like"/>
</dbReference>
<reference evidence="14" key="2">
    <citation type="submission" date="2021-03" db="EMBL/GenBank/DDBJ databases">
        <title>Human Oral Microbial Genomes.</title>
        <authorList>
            <person name="Johnston C.D."/>
            <person name="Chen T."/>
            <person name="Dewhirst F.E."/>
        </authorList>
    </citation>
    <scope>NUCLEOTIDE SEQUENCE</scope>
    <source>
        <strain evidence="14">F0714</strain>
    </source>
</reference>
<dbReference type="PROSITE" id="PS50972">
    <property type="entry name" value="PTERIN_BINDING"/>
    <property type="match status" value="1"/>
</dbReference>
<dbReference type="UniPathway" id="UPA00077">
    <property type="reaction ID" value="UER00156"/>
</dbReference>
<dbReference type="EC" id="2.5.1.15" evidence="5 12"/>
<name>A0A3N4CYM7_9ACTN</name>
<evidence type="ECO:0000256" key="12">
    <source>
        <dbReference type="RuleBase" id="RU361205"/>
    </source>
</evidence>
<dbReference type="FunFam" id="3.20.20.20:FF:000006">
    <property type="entry name" value="Dihydropteroate synthase"/>
    <property type="match status" value="1"/>
</dbReference>
<keyword evidence="16" id="KW-1185">Reference proteome</keyword>
<comment type="cofactor">
    <cofactor evidence="2 12">
        <name>Mg(2+)</name>
        <dbReference type="ChEBI" id="CHEBI:18420"/>
    </cofactor>
</comment>
<evidence type="ECO:0000256" key="11">
    <source>
        <dbReference type="ARBA" id="ARBA00030193"/>
    </source>
</evidence>
<dbReference type="Gene3D" id="3.20.20.20">
    <property type="entry name" value="Dihydropteroate synthase-like"/>
    <property type="match status" value="1"/>
</dbReference>
<evidence type="ECO:0000256" key="3">
    <source>
        <dbReference type="ARBA" id="ARBA00004763"/>
    </source>
</evidence>
<evidence type="ECO:0000256" key="8">
    <source>
        <dbReference type="ARBA" id="ARBA00022723"/>
    </source>
</evidence>
<keyword evidence="9 12" id="KW-0460">Magnesium</keyword>
<dbReference type="OrthoDB" id="9811744at2"/>
<dbReference type="RefSeq" id="WP_014845544.1">
    <property type="nucleotide sequence ID" value="NZ_CAURRE010000042.1"/>
</dbReference>
<dbReference type="GO" id="GO:0005829">
    <property type="term" value="C:cytosol"/>
    <property type="evidence" value="ECO:0007669"/>
    <property type="project" value="TreeGrafter"/>
</dbReference>
<dbReference type="Proteomes" id="UP000677180">
    <property type="component" value="Chromosome"/>
</dbReference>
<gene>
    <name evidence="15" type="primary">folP1</name>
    <name evidence="14" type="synonym">folP</name>
    <name evidence="14" type="ORF">J5A53_13650</name>
    <name evidence="15" type="ORF">NCTC12967_00412</name>
</gene>
<comment type="pathway">
    <text evidence="3 12">Cofactor biosynthesis; tetrahydrofolate biosynthesis; 7,8-dihydrofolate from 2-amino-4-hydroxy-6-hydroxymethyl-7,8-dihydropteridine diphosphate and 4-aminobenzoate: step 1/2.</text>
</comment>
<dbReference type="EMBL" id="CP072385">
    <property type="protein sequence ID" value="QUC10788.1"/>
    <property type="molecule type" value="Genomic_DNA"/>
</dbReference>
<keyword evidence="10 12" id="KW-0289">Folate biosynthesis</keyword>
<dbReference type="PANTHER" id="PTHR20941">
    <property type="entry name" value="FOLATE SYNTHESIS PROTEINS"/>
    <property type="match status" value="1"/>
</dbReference>
<evidence type="ECO:0000313" key="15">
    <source>
        <dbReference type="EMBL" id="VEH69148.1"/>
    </source>
</evidence>
<evidence type="ECO:0000256" key="9">
    <source>
        <dbReference type="ARBA" id="ARBA00022842"/>
    </source>
</evidence>
<dbReference type="InterPro" id="IPR011005">
    <property type="entry name" value="Dihydropteroate_synth-like_sf"/>
</dbReference>
<evidence type="ECO:0000256" key="6">
    <source>
        <dbReference type="ARBA" id="ARBA00016919"/>
    </source>
</evidence>
<dbReference type="PANTHER" id="PTHR20941:SF1">
    <property type="entry name" value="FOLIC ACID SYNTHESIS PROTEIN FOL1"/>
    <property type="match status" value="1"/>
</dbReference>
<proteinExistence type="inferred from homology"/>
<dbReference type="CDD" id="cd00739">
    <property type="entry name" value="DHPS"/>
    <property type="match status" value="1"/>
</dbReference>
<evidence type="ECO:0000256" key="10">
    <source>
        <dbReference type="ARBA" id="ARBA00022909"/>
    </source>
</evidence>
<dbReference type="InterPro" id="IPR000489">
    <property type="entry name" value="Pterin-binding_dom"/>
</dbReference>